<sequence length="203" mass="21775">MTAAVRLGDVGSNESGVTLVEFALLAPVFMILLMGMFDVAHTLYMEAALEGVVQKTARDSSIQDNNTAAGQAALDATITAQVKRLDNVAVVTPTRLYYKDYADAARQYEPFSDANGDGKCDNNESYTDENGNGVWDAQLGTNSGGAQDKTLYKVTVTYPRLFPMAGLIGLPKTVTLMAETVLAVQPYADQVTYSSTPQTLHCS</sequence>
<dbReference type="RefSeq" id="WP_270075901.1">
    <property type="nucleotide sequence ID" value="NZ_CP115174.1"/>
</dbReference>
<protein>
    <submittedName>
        <fullName evidence="3">Pilus assembly protein</fullName>
    </submittedName>
</protein>
<evidence type="ECO:0000256" key="1">
    <source>
        <dbReference type="SAM" id="Phobius"/>
    </source>
</evidence>
<dbReference type="Proteomes" id="UP001210865">
    <property type="component" value="Chromosome"/>
</dbReference>
<reference evidence="3 4" key="1">
    <citation type="submission" date="2022-12" db="EMBL/GenBank/DDBJ databases">
        <title>Sphingomonas abieness sp. nov., an endophytic bacterium isolated from Abies koreana.</title>
        <authorList>
            <person name="Jiang L."/>
            <person name="Lee J."/>
        </authorList>
    </citation>
    <scope>NUCLEOTIDE SEQUENCE [LARGE SCALE GENOMIC DNA]</scope>
    <source>
        <strain evidence="4">PAMB 00755</strain>
    </source>
</reference>
<dbReference type="InterPro" id="IPR012495">
    <property type="entry name" value="TadE-like_dom"/>
</dbReference>
<evidence type="ECO:0000313" key="4">
    <source>
        <dbReference type="Proteomes" id="UP001210865"/>
    </source>
</evidence>
<keyword evidence="1" id="KW-0472">Membrane</keyword>
<feature type="domain" description="TadE-like" evidence="2">
    <location>
        <begin position="16"/>
        <end position="58"/>
    </location>
</feature>
<keyword evidence="1" id="KW-1133">Transmembrane helix</keyword>
<keyword evidence="4" id="KW-1185">Reference proteome</keyword>
<name>A0ABY7NIA4_9SPHN</name>
<dbReference type="Pfam" id="PF07811">
    <property type="entry name" value="TadE"/>
    <property type="match status" value="1"/>
</dbReference>
<dbReference type="EMBL" id="CP115174">
    <property type="protein sequence ID" value="WBO21252.1"/>
    <property type="molecule type" value="Genomic_DNA"/>
</dbReference>
<feature type="transmembrane region" description="Helical" evidence="1">
    <location>
        <begin position="16"/>
        <end position="37"/>
    </location>
</feature>
<proteinExistence type="predicted"/>
<evidence type="ECO:0000259" key="2">
    <source>
        <dbReference type="Pfam" id="PF07811"/>
    </source>
</evidence>
<evidence type="ECO:0000313" key="3">
    <source>
        <dbReference type="EMBL" id="WBO21252.1"/>
    </source>
</evidence>
<gene>
    <name evidence="3" type="ORF">PBT88_13750</name>
</gene>
<organism evidence="3 4">
    <name type="scientific">Sphingomonas abietis</name>
    <dbReference type="NCBI Taxonomy" id="3012344"/>
    <lineage>
        <taxon>Bacteria</taxon>
        <taxon>Pseudomonadati</taxon>
        <taxon>Pseudomonadota</taxon>
        <taxon>Alphaproteobacteria</taxon>
        <taxon>Sphingomonadales</taxon>
        <taxon>Sphingomonadaceae</taxon>
        <taxon>Sphingomonas</taxon>
    </lineage>
</organism>
<keyword evidence="1" id="KW-0812">Transmembrane</keyword>
<accession>A0ABY7NIA4</accession>